<organism evidence="2 3">
    <name type="scientific">Dibothriocephalus latus</name>
    <name type="common">Fish tapeworm</name>
    <name type="synonym">Diphyllobothrium latum</name>
    <dbReference type="NCBI Taxonomy" id="60516"/>
    <lineage>
        <taxon>Eukaryota</taxon>
        <taxon>Metazoa</taxon>
        <taxon>Spiralia</taxon>
        <taxon>Lophotrochozoa</taxon>
        <taxon>Platyhelminthes</taxon>
        <taxon>Cestoda</taxon>
        <taxon>Eucestoda</taxon>
        <taxon>Diphyllobothriidea</taxon>
        <taxon>Diphyllobothriidae</taxon>
        <taxon>Dibothriocephalus</taxon>
    </lineage>
</organism>
<protein>
    <recommendedName>
        <fullName evidence="1">TRPM SLOG domain-containing protein</fullName>
    </recommendedName>
</protein>
<dbReference type="OrthoDB" id="9983120at2759"/>
<evidence type="ECO:0000313" key="3">
    <source>
        <dbReference type="Proteomes" id="UP000281553"/>
    </source>
</evidence>
<dbReference type="AlphaFoldDB" id="A0A3P6PT99"/>
<name>A0A3P6PT99_DIBLA</name>
<dbReference type="Pfam" id="PF18139">
    <property type="entry name" value="LSDAT_euk"/>
    <property type="match status" value="1"/>
</dbReference>
<evidence type="ECO:0000313" key="2">
    <source>
        <dbReference type="EMBL" id="VDK32973.1"/>
    </source>
</evidence>
<dbReference type="Proteomes" id="UP000281553">
    <property type="component" value="Unassembled WGS sequence"/>
</dbReference>
<evidence type="ECO:0000259" key="1">
    <source>
        <dbReference type="Pfam" id="PF18139"/>
    </source>
</evidence>
<sequence length="142" mass="15994">MRGYMEAYGMKDLQVIGLTPWALLANAECLRSDDFLGKTRFSLPQKTTSSQKGIQLAENHTHYILIDTPGKAMSDMIRFRANFEAWISRRPKLVTDEDQKDSNKFARSSTLDSATTYSITSEYQHITGKSVCCGLMCSKEPV</sequence>
<reference evidence="2 3" key="1">
    <citation type="submission" date="2018-11" db="EMBL/GenBank/DDBJ databases">
        <authorList>
            <consortium name="Pathogen Informatics"/>
        </authorList>
    </citation>
    <scope>NUCLEOTIDE SEQUENCE [LARGE SCALE GENOMIC DNA]</scope>
</reference>
<gene>
    <name evidence="2" type="ORF">DILT_LOCUS469</name>
</gene>
<proteinExistence type="predicted"/>
<dbReference type="InterPro" id="IPR041491">
    <property type="entry name" value="TRPM_SLOG"/>
</dbReference>
<feature type="domain" description="TRPM SLOG" evidence="1">
    <location>
        <begin position="12"/>
        <end position="92"/>
    </location>
</feature>
<keyword evidence="3" id="KW-1185">Reference proteome</keyword>
<dbReference type="EMBL" id="UYRU01001974">
    <property type="protein sequence ID" value="VDK32973.1"/>
    <property type="molecule type" value="Genomic_DNA"/>
</dbReference>
<accession>A0A3P6PT99</accession>